<evidence type="ECO:0000313" key="1">
    <source>
        <dbReference type="EMBL" id="AWL03399.1"/>
    </source>
</evidence>
<evidence type="ECO:0000313" key="2">
    <source>
        <dbReference type="Proteomes" id="UP000245820"/>
    </source>
</evidence>
<dbReference type="RefSeq" id="WP_109343802.1">
    <property type="nucleotide sequence ID" value="NZ_CP029343.1"/>
</dbReference>
<reference evidence="1 2" key="1">
    <citation type="submission" date="2018-05" db="EMBL/GenBank/DDBJ databases">
        <title>Complete genome sequence of Massilia oculi sp. nov. CCUG 43427T (=DSM 26321T), the type strain of M. oculi, and comparison with genome sequences of other Massilia strains.</title>
        <authorList>
            <person name="Zhu B."/>
        </authorList>
    </citation>
    <scope>NUCLEOTIDE SEQUENCE [LARGE SCALE GENOMIC DNA]</scope>
    <source>
        <strain evidence="1 2">CCUG 43427</strain>
    </source>
</reference>
<organism evidence="1 2">
    <name type="scientific">Massilia oculi</name>
    <dbReference type="NCBI Taxonomy" id="945844"/>
    <lineage>
        <taxon>Bacteria</taxon>
        <taxon>Pseudomonadati</taxon>
        <taxon>Pseudomonadota</taxon>
        <taxon>Betaproteobacteria</taxon>
        <taxon>Burkholderiales</taxon>
        <taxon>Oxalobacteraceae</taxon>
        <taxon>Telluria group</taxon>
        <taxon>Massilia</taxon>
    </lineage>
</organism>
<proteinExistence type="predicted"/>
<protein>
    <submittedName>
        <fullName evidence="1">Uncharacterized protein</fullName>
    </submittedName>
</protein>
<accession>A0A2S2DE86</accession>
<keyword evidence="2" id="KW-1185">Reference proteome</keyword>
<sequence>MTLAATTTSARVQIDPNSSVVRVVNDGTATAFLHFGDVTVASNAAKMPIKAGATETFTTGTASHVAAVTASGTTNLYFTNGEGL</sequence>
<name>A0A2S2DE86_9BURK</name>
<gene>
    <name evidence="1" type="ORF">DIR46_02315</name>
</gene>
<dbReference type="KEGG" id="mtim:DIR46_02315"/>
<dbReference type="Proteomes" id="UP000245820">
    <property type="component" value="Chromosome"/>
</dbReference>
<dbReference type="EMBL" id="CP029343">
    <property type="protein sequence ID" value="AWL03399.1"/>
    <property type="molecule type" value="Genomic_DNA"/>
</dbReference>
<dbReference type="AlphaFoldDB" id="A0A2S2DE86"/>